<proteinExistence type="predicted"/>
<organism evidence="1 2">
    <name type="scientific">Chryseobacterium arthrosphaerae</name>
    <dbReference type="NCBI Taxonomy" id="651561"/>
    <lineage>
        <taxon>Bacteria</taxon>
        <taxon>Pseudomonadati</taxon>
        <taxon>Bacteroidota</taxon>
        <taxon>Flavobacteriia</taxon>
        <taxon>Flavobacteriales</taxon>
        <taxon>Weeksellaceae</taxon>
        <taxon>Chryseobacterium group</taxon>
        <taxon>Chryseobacterium</taxon>
    </lineage>
</organism>
<reference evidence="1 2" key="1">
    <citation type="submission" date="2018-12" db="EMBL/GenBank/DDBJ databases">
        <title>Draft Genome Sequence of Chryseobacterium arthrosphaerae strain ED882-96 Isolated from the Blood of a Patient with Liver Cirrhosis in Taiwan.</title>
        <authorList>
            <person name="Lin J.-N."/>
            <person name="Lai C.-H."/>
            <person name="Yang C.-H."/>
            <person name="Huang Y.-H."/>
        </authorList>
    </citation>
    <scope>NUCLEOTIDE SEQUENCE [LARGE SCALE GENOMIC DNA]</scope>
    <source>
        <strain evidence="1 2">ED882-96</strain>
    </source>
</reference>
<dbReference type="EMBL" id="RYFC01000003">
    <property type="protein sequence ID" value="RTZ46278.1"/>
    <property type="molecule type" value="Genomic_DNA"/>
</dbReference>
<name>A0A432DT11_9FLAO</name>
<evidence type="ECO:0000313" key="1">
    <source>
        <dbReference type="EMBL" id="RTZ46278.1"/>
    </source>
</evidence>
<evidence type="ECO:0000313" key="2">
    <source>
        <dbReference type="Proteomes" id="UP000276953"/>
    </source>
</evidence>
<comment type="caution">
    <text evidence="1">The sequence shown here is derived from an EMBL/GenBank/DDBJ whole genome shotgun (WGS) entry which is preliminary data.</text>
</comment>
<accession>A0A432DT11</accession>
<dbReference type="AlphaFoldDB" id="A0A432DT11"/>
<sequence length="229" mass="26852">MGSLPFYKSERSLYESYIKSSKNLLERFEKTLLYYKEQINDLQFALVTIDKEIVDDSRIPSRTDINDEIQIRFELGKVEKIKIQFERFKLHLTELSNNLIRIKERRDILQSHKKDDEEQIFSFQKVFIQYLESFGYSKEIIGRIYISNEDNNKLFPVVKTPGFLSQPIRLMSSASDFIRAQWAFYLSLLVKAKFHLGILVLDEPGQHAMASGDLKMLLKEAAKIKTGRL</sequence>
<gene>
    <name evidence="1" type="ORF">EJ377_18000</name>
</gene>
<protein>
    <submittedName>
        <fullName evidence="1">Uncharacterized protein</fullName>
    </submittedName>
</protein>
<dbReference type="Proteomes" id="UP000276953">
    <property type="component" value="Unassembled WGS sequence"/>
</dbReference>